<keyword evidence="2" id="KW-0680">Restriction system</keyword>
<keyword evidence="7" id="KW-1185">Reference proteome</keyword>
<feature type="compositionally biased region" description="Basic and acidic residues" evidence="4">
    <location>
        <begin position="223"/>
        <end position="245"/>
    </location>
</feature>
<name>N9R015_9GAMM</name>
<comment type="caution">
    <text evidence="6">The sequence shown here is derived from an EMBL/GenBank/DDBJ whole genome shotgun (WGS) entry which is preliminary data.</text>
</comment>
<dbReference type="OrthoDB" id="9798929at2"/>
<proteinExistence type="inferred from homology"/>
<gene>
    <name evidence="6" type="ORF">F902_04296</name>
</gene>
<sequence>MSNTDFMQKLLDGAQVEWKAVSEIFHLKNGYTPSTSKKEFWENGSVPWFRMDDIRENGQILGDSLQKISESAVKGGKLFPANSIIISTSATIGEHALITVPYLANQRFTNLSLKDSYVKVFDMKFIFYYCFLLADWCKKNTTMSSFASVDMDGFRKFQIPIPSPENPKKSLEIQAEIVRILDAFTAMTAELTAELKLRNQQYQYFRDKLLTFDMSEAQSPSDESGRERTRADESGRERTRADESGRRIEAKWMTLRDVGTWYGGGTPSKSHSDYWENGTIPWVSPKDMGRPIVDSAQDYITEDAIENSSTKLVPANSIAIVVRSSILDKLLPSALIPVPVALNQDMKAVIPHNHIMPSYLAHMIRSRGEDILRAARKTGGSVASIESSKLFSFYVPIPHLDEQKRIVTILDKFDTLTSSITEGLPREIELRQKQYEYYRDLLLSFPQSSIPSH</sequence>
<dbReference type="GO" id="GO:0003677">
    <property type="term" value="F:DNA binding"/>
    <property type="evidence" value="ECO:0007669"/>
    <property type="project" value="UniProtKB-KW"/>
</dbReference>
<dbReference type="PATRIC" id="fig|1217700.3.peg.4160"/>
<feature type="region of interest" description="Disordered" evidence="4">
    <location>
        <begin position="215"/>
        <end position="245"/>
    </location>
</feature>
<dbReference type="Proteomes" id="UP000013084">
    <property type="component" value="Unassembled WGS sequence"/>
</dbReference>
<evidence type="ECO:0000256" key="4">
    <source>
        <dbReference type="SAM" id="MobiDB-lite"/>
    </source>
</evidence>
<evidence type="ECO:0000313" key="7">
    <source>
        <dbReference type="Proteomes" id="UP000013084"/>
    </source>
</evidence>
<dbReference type="PANTHER" id="PTHR43140">
    <property type="entry name" value="TYPE-1 RESTRICTION ENZYME ECOKI SPECIFICITY PROTEIN"/>
    <property type="match status" value="1"/>
</dbReference>
<feature type="domain" description="Type I restriction modification DNA specificity" evidence="5">
    <location>
        <begin position="252"/>
        <end position="429"/>
    </location>
</feature>
<accession>N9R015</accession>
<feature type="domain" description="Type I restriction modification DNA specificity" evidence="5">
    <location>
        <begin position="17"/>
        <end position="196"/>
    </location>
</feature>
<dbReference type="GO" id="GO:0009307">
    <property type="term" value="P:DNA restriction-modification system"/>
    <property type="evidence" value="ECO:0007669"/>
    <property type="project" value="UniProtKB-KW"/>
</dbReference>
<evidence type="ECO:0000259" key="5">
    <source>
        <dbReference type="Pfam" id="PF01420"/>
    </source>
</evidence>
<dbReference type="Pfam" id="PF01420">
    <property type="entry name" value="Methylase_S"/>
    <property type="match status" value="2"/>
</dbReference>
<dbReference type="InterPro" id="IPR051212">
    <property type="entry name" value="Type-I_RE_S_subunit"/>
</dbReference>
<evidence type="ECO:0000256" key="3">
    <source>
        <dbReference type="ARBA" id="ARBA00023125"/>
    </source>
</evidence>
<dbReference type="Gene3D" id="3.90.220.20">
    <property type="entry name" value="DNA methylase specificity domains"/>
    <property type="match status" value="2"/>
</dbReference>
<comment type="similarity">
    <text evidence="1">Belongs to the type-I restriction system S methylase family.</text>
</comment>
<evidence type="ECO:0000313" key="6">
    <source>
        <dbReference type="EMBL" id="ENX51419.1"/>
    </source>
</evidence>
<reference evidence="6 7" key="1">
    <citation type="submission" date="2013-02" db="EMBL/GenBank/DDBJ databases">
        <title>The Genome Sequence of Acinetobacter sp. CIP 70.18.</title>
        <authorList>
            <consortium name="The Broad Institute Genome Sequencing Platform"/>
            <consortium name="The Broad Institute Genome Sequencing Center for Infectious Disease"/>
            <person name="Cerqueira G."/>
            <person name="Feldgarden M."/>
            <person name="Courvalin P."/>
            <person name="Perichon B."/>
            <person name="Grillot-Courvalin C."/>
            <person name="Clermont D."/>
            <person name="Rocha E."/>
            <person name="Yoon E.-J."/>
            <person name="Nemec A."/>
            <person name="Walker B."/>
            <person name="Young S.K."/>
            <person name="Zeng Q."/>
            <person name="Gargeya S."/>
            <person name="Fitzgerald M."/>
            <person name="Haas B."/>
            <person name="Abouelleil A."/>
            <person name="Alvarado L."/>
            <person name="Arachchi H.M."/>
            <person name="Berlin A.M."/>
            <person name="Chapman S.B."/>
            <person name="Dewar J."/>
            <person name="Goldberg J."/>
            <person name="Griggs A."/>
            <person name="Gujja S."/>
            <person name="Hansen M."/>
            <person name="Howarth C."/>
            <person name="Imamovic A."/>
            <person name="Larimer J."/>
            <person name="McCowan C."/>
            <person name="Murphy C."/>
            <person name="Neiman D."/>
            <person name="Pearson M."/>
            <person name="Priest M."/>
            <person name="Roberts A."/>
            <person name="Saif S."/>
            <person name="Shea T."/>
            <person name="Sisk P."/>
            <person name="Sykes S."/>
            <person name="Wortman J."/>
            <person name="Nusbaum C."/>
            <person name="Birren B."/>
        </authorList>
    </citation>
    <scope>NUCLEOTIDE SEQUENCE [LARGE SCALE GENOMIC DNA]</scope>
    <source>
        <strain evidence="6 7">CIP 70.18</strain>
    </source>
</reference>
<protein>
    <submittedName>
        <fullName evidence="6">Type-1 restriction enzyme EcoprrI specificity protein</fullName>
    </submittedName>
</protein>
<evidence type="ECO:0000256" key="2">
    <source>
        <dbReference type="ARBA" id="ARBA00022747"/>
    </source>
</evidence>
<dbReference type="RefSeq" id="WP_005206894.1">
    <property type="nucleotide sequence ID" value="NZ_KB850076.1"/>
</dbReference>
<dbReference type="EMBL" id="APRN01000048">
    <property type="protein sequence ID" value="ENX51419.1"/>
    <property type="molecule type" value="Genomic_DNA"/>
</dbReference>
<dbReference type="InterPro" id="IPR000055">
    <property type="entry name" value="Restrct_endonuc_typeI_TRD"/>
</dbReference>
<dbReference type="PANTHER" id="PTHR43140:SF1">
    <property type="entry name" value="TYPE I RESTRICTION ENZYME ECOKI SPECIFICITY SUBUNIT"/>
    <property type="match status" value="1"/>
</dbReference>
<organism evidence="6 7">
    <name type="scientific">Acinetobacter higginsii</name>
    <dbReference type="NCBI Taxonomy" id="70347"/>
    <lineage>
        <taxon>Bacteria</taxon>
        <taxon>Pseudomonadati</taxon>
        <taxon>Pseudomonadota</taxon>
        <taxon>Gammaproteobacteria</taxon>
        <taxon>Moraxellales</taxon>
        <taxon>Moraxellaceae</taxon>
        <taxon>Acinetobacter</taxon>
    </lineage>
</organism>
<dbReference type="HOGENOM" id="CLU_021095_6_0_6"/>
<dbReference type="SUPFAM" id="SSF116734">
    <property type="entry name" value="DNA methylase specificity domain"/>
    <property type="match status" value="2"/>
</dbReference>
<dbReference type="CDD" id="cd17249">
    <property type="entry name" value="RMtype1_S_EcoR124I-TRD2-CR2_like"/>
    <property type="match status" value="1"/>
</dbReference>
<dbReference type="CDD" id="cd17281">
    <property type="entry name" value="RMtype1_S_HpyAXIII_TRD1-CR1_like"/>
    <property type="match status" value="1"/>
</dbReference>
<evidence type="ECO:0000256" key="1">
    <source>
        <dbReference type="ARBA" id="ARBA00010923"/>
    </source>
</evidence>
<dbReference type="InterPro" id="IPR044946">
    <property type="entry name" value="Restrct_endonuc_typeI_TRD_sf"/>
</dbReference>
<dbReference type="AlphaFoldDB" id="N9R015"/>
<keyword evidence="3" id="KW-0238">DNA-binding</keyword>